<gene>
    <name evidence="1" type="ORF">C8N24_1634</name>
</gene>
<accession>A0A660LD57</accession>
<sequence length="71" mass="7613">MTVESAHSLTLLSDSSEAHMAIWRLRAALPEYVVTVEGKQVVIAAANGIGTLASLDRVLSTIPDARTHLAW</sequence>
<dbReference type="Proteomes" id="UP000278962">
    <property type="component" value="Unassembled WGS sequence"/>
</dbReference>
<comment type="caution">
    <text evidence="1">The sequence shown here is derived from an EMBL/GenBank/DDBJ whole genome shotgun (WGS) entry which is preliminary data.</text>
</comment>
<proteinExistence type="predicted"/>
<evidence type="ECO:0000313" key="1">
    <source>
        <dbReference type="EMBL" id="RKQ91803.1"/>
    </source>
</evidence>
<reference evidence="1 2" key="1">
    <citation type="submission" date="2018-10" db="EMBL/GenBank/DDBJ databases">
        <title>Genomic Encyclopedia of Archaeal and Bacterial Type Strains, Phase II (KMG-II): from individual species to whole genera.</title>
        <authorList>
            <person name="Goeker M."/>
        </authorList>
    </citation>
    <scope>NUCLEOTIDE SEQUENCE [LARGE SCALE GENOMIC DNA]</scope>
    <source>
        <strain evidence="1 2">DSM 14954</strain>
    </source>
</reference>
<dbReference type="EMBL" id="RBIL01000001">
    <property type="protein sequence ID" value="RKQ91803.1"/>
    <property type="molecule type" value="Genomic_DNA"/>
</dbReference>
<name>A0A660LD57_9ACTN</name>
<organism evidence="1 2">
    <name type="scientific">Solirubrobacter pauli</name>
    <dbReference type="NCBI Taxonomy" id="166793"/>
    <lineage>
        <taxon>Bacteria</taxon>
        <taxon>Bacillati</taxon>
        <taxon>Actinomycetota</taxon>
        <taxon>Thermoleophilia</taxon>
        <taxon>Solirubrobacterales</taxon>
        <taxon>Solirubrobacteraceae</taxon>
        <taxon>Solirubrobacter</taxon>
    </lineage>
</organism>
<dbReference type="RefSeq" id="WP_121249564.1">
    <property type="nucleotide sequence ID" value="NZ_RBIL01000001.1"/>
</dbReference>
<keyword evidence="2" id="KW-1185">Reference proteome</keyword>
<dbReference type="AlphaFoldDB" id="A0A660LD57"/>
<evidence type="ECO:0000313" key="2">
    <source>
        <dbReference type="Proteomes" id="UP000278962"/>
    </source>
</evidence>
<protein>
    <submittedName>
        <fullName evidence="1">Uncharacterized protein</fullName>
    </submittedName>
</protein>